<sequence>MIPEEFGHEYGQTDRTTIHHGPALRADSSGTRYSNLSSDCDADGRCMCMPFPARSEGAPDNALQLVNDIHRNIL</sequence>
<comment type="caution">
    <text evidence="2">The sequence shown here is derived from an EMBL/GenBank/DDBJ whole genome shotgun (WGS) entry which is preliminary data.</text>
</comment>
<proteinExistence type="predicted"/>
<feature type="compositionally biased region" description="Basic and acidic residues" evidence="1">
    <location>
        <begin position="1"/>
        <end position="12"/>
    </location>
</feature>
<protein>
    <submittedName>
        <fullName evidence="2">Uncharacterized protein</fullName>
    </submittedName>
</protein>
<dbReference type="RefSeq" id="WP_179907394.1">
    <property type="nucleotide sequence ID" value="NZ_JACBXS010000055.1"/>
</dbReference>
<reference evidence="2 3" key="1">
    <citation type="journal article" date="2000" name="Arch. Microbiol.">
        <title>Rhodobaca bogoriensis gen. nov. and sp. nov., an alkaliphilic purple nonsulfur bacterium from African Rift Valley soda lakes.</title>
        <authorList>
            <person name="Milford A.D."/>
            <person name="Achenbach L.A."/>
            <person name="Jung D.O."/>
            <person name="Madigan M.T."/>
        </authorList>
    </citation>
    <scope>NUCLEOTIDE SEQUENCE [LARGE SCALE GENOMIC DNA]</scope>
    <source>
        <strain evidence="2 3">2376</strain>
    </source>
</reference>
<accession>A0A7Z0KZD8</accession>
<keyword evidence="3" id="KW-1185">Reference proteome</keyword>
<dbReference type="EMBL" id="JACBXS010000055">
    <property type="protein sequence ID" value="NYS26602.1"/>
    <property type="molecule type" value="Genomic_DNA"/>
</dbReference>
<gene>
    <name evidence="2" type="ORF">HUK65_16575</name>
</gene>
<dbReference type="AlphaFoldDB" id="A0A7Z0KZD8"/>
<feature type="region of interest" description="Disordered" evidence="1">
    <location>
        <begin position="1"/>
        <end position="34"/>
    </location>
</feature>
<evidence type="ECO:0000256" key="1">
    <source>
        <dbReference type="SAM" id="MobiDB-lite"/>
    </source>
</evidence>
<evidence type="ECO:0000313" key="2">
    <source>
        <dbReference type="EMBL" id="NYS26602.1"/>
    </source>
</evidence>
<organism evidence="2 3">
    <name type="scientific">Rhabdonatronobacter sediminivivens</name>
    <dbReference type="NCBI Taxonomy" id="2743469"/>
    <lineage>
        <taxon>Bacteria</taxon>
        <taxon>Pseudomonadati</taxon>
        <taxon>Pseudomonadota</taxon>
        <taxon>Alphaproteobacteria</taxon>
        <taxon>Rhodobacterales</taxon>
        <taxon>Paracoccaceae</taxon>
        <taxon>Rhabdonatronobacter</taxon>
    </lineage>
</organism>
<name>A0A7Z0KZD8_9RHOB</name>
<evidence type="ECO:0000313" key="3">
    <source>
        <dbReference type="Proteomes" id="UP000529417"/>
    </source>
</evidence>
<dbReference type="Proteomes" id="UP000529417">
    <property type="component" value="Unassembled WGS sequence"/>
</dbReference>